<dbReference type="AlphaFoldDB" id="A0A0D1YHW3"/>
<dbReference type="HOGENOM" id="CLU_035828_0_0_1"/>
<proteinExistence type="predicted"/>
<accession>A0A0D1YHW3</accession>
<dbReference type="GeneID" id="27334358"/>
<dbReference type="EMBL" id="KN847496">
    <property type="protein sequence ID" value="KIW14491.1"/>
    <property type="molecule type" value="Genomic_DNA"/>
</dbReference>
<sequence>MTASTVGHASYRYKTMLKANIFVQLFTLPENIQLRVNAIFSREVSVSKTSQMDGIVKRMAGDMMKRMQGQTMEAHYLTIIFKGLEAMDSEGEFCLCPQYKCDPTLQPRGRGMRVSFNLGNVDQVSDELRDNPQRSRKRQRTDSLSDAVLEETQGSESVKPSSVKVPCSDFTMGLSTDTLAGALSTKYGVPVWQAQAFLQQLESMEGFRPHPYKNPVGYWFPTLVIEAKAFSTGRSLFEAENQAAVSACYMLNALQRFADSYDGAVQQAIPPPTPIGKDTPLVFSITVYGPLLQLWVHYALKHNNSTSYHMNILKSCHACVTSELQAFLAMVDQIMSWNKAEVLPEMMNQVVQLSNILDFEAIVLEG</sequence>
<name>A0A0D1YHW3_9EURO</name>
<protein>
    <recommendedName>
        <fullName evidence="2">DUF7924 domain-containing protein</fullName>
    </recommendedName>
</protein>
<dbReference type="VEuPathDB" id="FungiDB:PV08_07275"/>
<keyword evidence="4" id="KW-1185">Reference proteome</keyword>
<dbReference type="InterPro" id="IPR057684">
    <property type="entry name" value="DUF7924"/>
</dbReference>
<dbReference type="Pfam" id="PF25545">
    <property type="entry name" value="DUF7924"/>
    <property type="match status" value="1"/>
</dbReference>
<dbReference type="RefSeq" id="XP_016234707.1">
    <property type="nucleotide sequence ID" value="XM_016381605.1"/>
</dbReference>
<evidence type="ECO:0000256" key="1">
    <source>
        <dbReference type="SAM" id="MobiDB-lite"/>
    </source>
</evidence>
<evidence type="ECO:0000313" key="4">
    <source>
        <dbReference type="Proteomes" id="UP000053328"/>
    </source>
</evidence>
<feature type="domain" description="DUF7924" evidence="2">
    <location>
        <begin position="201"/>
        <end position="337"/>
    </location>
</feature>
<dbReference type="Proteomes" id="UP000053328">
    <property type="component" value="Unassembled WGS sequence"/>
</dbReference>
<dbReference type="OrthoDB" id="4120862at2759"/>
<organism evidence="3 4">
    <name type="scientific">Exophiala spinifera</name>
    <dbReference type="NCBI Taxonomy" id="91928"/>
    <lineage>
        <taxon>Eukaryota</taxon>
        <taxon>Fungi</taxon>
        <taxon>Dikarya</taxon>
        <taxon>Ascomycota</taxon>
        <taxon>Pezizomycotina</taxon>
        <taxon>Eurotiomycetes</taxon>
        <taxon>Chaetothyriomycetidae</taxon>
        <taxon>Chaetothyriales</taxon>
        <taxon>Herpotrichiellaceae</taxon>
        <taxon>Exophiala</taxon>
    </lineage>
</organism>
<feature type="region of interest" description="Disordered" evidence="1">
    <location>
        <begin position="123"/>
        <end position="162"/>
    </location>
</feature>
<gene>
    <name evidence="3" type="ORF">PV08_07275</name>
</gene>
<evidence type="ECO:0000259" key="2">
    <source>
        <dbReference type="Pfam" id="PF25545"/>
    </source>
</evidence>
<evidence type="ECO:0000313" key="3">
    <source>
        <dbReference type="EMBL" id="KIW14491.1"/>
    </source>
</evidence>
<reference evidence="3 4" key="1">
    <citation type="submission" date="2015-01" db="EMBL/GenBank/DDBJ databases">
        <title>The Genome Sequence of Exophiala spinifera CBS89968.</title>
        <authorList>
            <consortium name="The Broad Institute Genomics Platform"/>
            <person name="Cuomo C."/>
            <person name="de Hoog S."/>
            <person name="Gorbushina A."/>
            <person name="Stielow B."/>
            <person name="Teixiera M."/>
            <person name="Abouelleil A."/>
            <person name="Chapman S.B."/>
            <person name="Priest M."/>
            <person name="Young S.K."/>
            <person name="Wortman J."/>
            <person name="Nusbaum C."/>
            <person name="Birren B."/>
        </authorList>
    </citation>
    <scope>NUCLEOTIDE SEQUENCE [LARGE SCALE GENOMIC DNA]</scope>
    <source>
        <strain evidence="3 4">CBS 89968</strain>
    </source>
</reference>